<name>Q1QRC7_NITHX</name>
<reference evidence="2 3" key="1">
    <citation type="submission" date="2006-03" db="EMBL/GenBank/DDBJ databases">
        <title>Complete sequence of chromosome of Nitrobacter hamburgensis X14.</title>
        <authorList>
            <consortium name="US DOE Joint Genome Institute"/>
            <person name="Copeland A."/>
            <person name="Lucas S."/>
            <person name="Lapidus A."/>
            <person name="Barry K."/>
            <person name="Detter J.C."/>
            <person name="Glavina del Rio T."/>
            <person name="Hammon N."/>
            <person name="Israni S."/>
            <person name="Dalin E."/>
            <person name="Tice H."/>
            <person name="Pitluck S."/>
            <person name="Chain P."/>
            <person name="Malfatti S."/>
            <person name="Shin M."/>
            <person name="Vergez L."/>
            <person name="Schmutz J."/>
            <person name="Larimer F."/>
            <person name="Land M."/>
            <person name="Hauser L."/>
            <person name="Kyrpides N."/>
            <person name="Ivanova N."/>
            <person name="Ward B."/>
            <person name="Arp D."/>
            <person name="Klotz M."/>
            <person name="Stein L."/>
            <person name="O'Mullan G."/>
            <person name="Starkenburg S."/>
            <person name="Sayavedra L."/>
            <person name="Poret-Peterson A.T."/>
            <person name="Gentry M.E."/>
            <person name="Bruce D."/>
            <person name="Richardson P."/>
        </authorList>
    </citation>
    <scope>NUCLEOTIDE SEQUENCE [LARGE SCALE GENOMIC DNA]</scope>
    <source>
        <strain evidence="3">DSM 10229 / NCIMB 13809 / X14</strain>
    </source>
</reference>
<protein>
    <submittedName>
        <fullName evidence="2">Uncharacterized protein</fullName>
    </submittedName>
</protein>
<evidence type="ECO:0000313" key="3">
    <source>
        <dbReference type="Proteomes" id="UP000001953"/>
    </source>
</evidence>
<accession>Q1QRC7</accession>
<dbReference type="HOGENOM" id="CLU_070563_0_0_5"/>
<dbReference type="RefSeq" id="WP_011508924.1">
    <property type="nucleotide sequence ID" value="NC_007964.1"/>
</dbReference>
<gene>
    <name evidence="2" type="ordered locus">Nham_0324</name>
</gene>
<dbReference type="KEGG" id="nha:Nham_0324"/>
<dbReference type="EMBL" id="CP000319">
    <property type="protein sequence ID" value="ABE61220.1"/>
    <property type="molecule type" value="Genomic_DNA"/>
</dbReference>
<dbReference type="AlphaFoldDB" id="Q1QRC7"/>
<keyword evidence="3" id="KW-1185">Reference proteome</keyword>
<organism evidence="2 3">
    <name type="scientific">Nitrobacter hamburgensis (strain DSM 10229 / NCIMB 13809 / X14)</name>
    <dbReference type="NCBI Taxonomy" id="323097"/>
    <lineage>
        <taxon>Bacteria</taxon>
        <taxon>Pseudomonadati</taxon>
        <taxon>Pseudomonadota</taxon>
        <taxon>Alphaproteobacteria</taxon>
        <taxon>Hyphomicrobiales</taxon>
        <taxon>Nitrobacteraceae</taxon>
        <taxon>Nitrobacter</taxon>
    </lineage>
</organism>
<evidence type="ECO:0000256" key="1">
    <source>
        <dbReference type="SAM" id="MobiDB-lite"/>
    </source>
</evidence>
<feature type="region of interest" description="Disordered" evidence="1">
    <location>
        <begin position="236"/>
        <end position="258"/>
    </location>
</feature>
<dbReference type="eggNOG" id="ENOG5031H61">
    <property type="taxonomic scope" value="Bacteria"/>
</dbReference>
<dbReference type="OrthoDB" id="981660at2"/>
<proteinExistence type="predicted"/>
<dbReference type="STRING" id="323097.Nham_0324"/>
<dbReference type="Proteomes" id="UP000001953">
    <property type="component" value="Chromosome"/>
</dbReference>
<evidence type="ECO:0000313" key="2">
    <source>
        <dbReference type="EMBL" id="ABE61220.1"/>
    </source>
</evidence>
<sequence length="258" mass="29653">MSEPKDFVSLQHFLFETPIYTPLKLQPGHFPRGDNLRGYCPHCKDESIFKVRFGNTPSIPSNEVMAEFQCKCVQNESHVLRFNLRIYRDTVEKCGQFPSYATIEQGSIKGLRKLIPGEDGAELARAIGLASHGVGIGSFVYVRRIFERVIKRKFEELRDSENWPVDALDGKRLDERIQLMKDHLPDFLVRNQKLYGILSLGIHELNEQDCLDFFTIAYSSIKFILDEDRRKREEKAERAEAERAIAGYKPPISEAQAS</sequence>